<evidence type="ECO:0000313" key="1">
    <source>
        <dbReference type="EMBL" id="CAH0369431.1"/>
    </source>
</evidence>
<name>A0A8J2X0K8_9STRA</name>
<organism evidence="1 2">
    <name type="scientific">Pelagomonas calceolata</name>
    <dbReference type="NCBI Taxonomy" id="35677"/>
    <lineage>
        <taxon>Eukaryota</taxon>
        <taxon>Sar</taxon>
        <taxon>Stramenopiles</taxon>
        <taxon>Ochrophyta</taxon>
        <taxon>Pelagophyceae</taxon>
        <taxon>Pelagomonadales</taxon>
        <taxon>Pelagomonadaceae</taxon>
        <taxon>Pelagomonas</taxon>
    </lineage>
</organism>
<dbReference type="EMBL" id="CAKKNE010000002">
    <property type="protein sequence ID" value="CAH0369431.1"/>
    <property type="molecule type" value="Genomic_DNA"/>
</dbReference>
<dbReference type="Proteomes" id="UP000789595">
    <property type="component" value="Unassembled WGS sequence"/>
</dbReference>
<proteinExistence type="predicted"/>
<comment type="caution">
    <text evidence="1">The sequence shown here is derived from an EMBL/GenBank/DDBJ whole genome shotgun (WGS) entry which is preliminary data.</text>
</comment>
<protein>
    <submittedName>
        <fullName evidence="1">Uncharacterized protein</fullName>
    </submittedName>
</protein>
<reference evidence="1" key="1">
    <citation type="submission" date="2021-11" db="EMBL/GenBank/DDBJ databases">
        <authorList>
            <consortium name="Genoscope - CEA"/>
            <person name="William W."/>
        </authorList>
    </citation>
    <scope>NUCLEOTIDE SEQUENCE</scope>
</reference>
<feature type="non-terminal residue" evidence="1">
    <location>
        <position position="1"/>
    </location>
</feature>
<accession>A0A8J2X0K8</accession>
<keyword evidence="2" id="KW-1185">Reference proteome</keyword>
<evidence type="ECO:0000313" key="2">
    <source>
        <dbReference type="Proteomes" id="UP000789595"/>
    </source>
</evidence>
<dbReference type="AlphaFoldDB" id="A0A8J2X0K8"/>
<gene>
    <name evidence="1" type="ORF">PECAL_2P25530</name>
</gene>
<sequence length="113" mass="12738">WVDRETDHFRSSLHASRLTAKEPITHAHPQACEPRCADVFKHYLACADRIEQKGAGAGAASLNTKPPSYAIAATAPQPRRRLRALLLRLAQVHRQVRDAAHHAEAQVEFFKYY</sequence>